<accession>A0A5B0NJH1</accession>
<evidence type="ECO:0000313" key="3">
    <source>
        <dbReference type="Proteomes" id="UP000325313"/>
    </source>
</evidence>
<evidence type="ECO:0000256" key="1">
    <source>
        <dbReference type="SAM" id="MobiDB-lite"/>
    </source>
</evidence>
<protein>
    <submittedName>
        <fullName evidence="2">Uncharacterized protein</fullName>
    </submittedName>
</protein>
<name>A0A5B0NJH1_PUCGR</name>
<proteinExistence type="predicted"/>
<comment type="caution">
    <text evidence="2">The sequence shown here is derived from an EMBL/GenBank/DDBJ whole genome shotgun (WGS) entry which is preliminary data.</text>
</comment>
<gene>
    <name evidence="2" type="ORF">PGTUg99_030960</name>
</gene>
<sequence>MISITYSICVTQMQSGDEGSLDITGGSDEGSLNKTGENNKRDHLVKQERCGMKEETLLGHRPGLNSLFEPDFESESRVVRNC</sequence>
<organism evidence="2 3">
    <name type="scientific">Puccinia graminis f. sp. tritici</name>
    <dbReference type="NCBI Taxonomy" id="56615"/>
    <lineage>
        <taxon>Eukaryota</taxon>
        <taxon>Fungi</taxon>
        <taxon>Dikarya</taxon>
        <taxon>Basidiomycota</taxon>
        <taxon>Pucciniomycotina</taxon>
        <taxon>Pucciniomycetes</taxon>
        <taxon>Pucciniales</taxon>
        <taxon>Pucciniaceae</taxon>
        <taxon>Puccinia</taxon>
    </lineage>
</organism>
<reference evidence="2 3" key="1">
    <citation type="submission" date="2019-05" db="EMBL/GenBank/DDBJ databases">
        <title>Emergence of the Ug99 lineage of the wheat stem rust pathogen through somatic hybridization.</title>
        <authorList>
            <person name="Li F."/>
            <person name="Upadhyaya N.M."/>
            <person name="Sperschneider J."/>
            <person name="Matny O."/>
            <person name="Nguyen-Phuc H."/>
            <person name="Mago R."/>
            <person name="Raley C."/>
            <person name="Miller M.E."/>
            <person name="Silverstein K.A.T."/>
            <person name="Henningsen E."/>
            <person name="Hirsch C.D."/>
            <person name="Visser B."/>
            <person name="Pretorius Z.A."/>
            <person name="Steffenson B.J."/>
            <person name="Schwessinger B."/>
            <person name="Dodds P.N."/>
            <person name="Figueroa M."/>
        </authorList>
    </citation>
    <scope>NUCLEOTIDE SEQUENCE [LARGE SCALE GENOMIC DNA]</scope>
    <source>
        <strain evidence="2 3">Ug99</strain>
    </source>
</reference>
<dbReference type="Proteomes" id="UP000325313">
    <property type="component" value="Unassembled WGS sequence"/>
</dbReference>
<dbReference type="AlphaFoldDB" id="A0A5B0NJH1"/>
<dbReference type="EMBL" id="VDEP01000405">
    <property type="protein sequence ID" value="KAA1088816.1"/>
    <property type="molecule type" value="Genomic_DNA"/>
</dbReference>
<evidence type="ECO:0000313" key="2">
    <source>
        <dbReference type="EMBL" id="KAA1088816.1"/>
    </source>
</evidence>
<feature type="region of interest" description="Disordered" evidence="1">
    <location>
        <begin position="16"/>
        <end position="41"/>
    </location>
</feature>